<feature type="region of interest" description="Disordered" evidence="1">
    <location>
        <begin position="234"/>
        <end position="261"/>
    </location>
</feature>
<evidence type="ECO:0000313" key="4">
    <source>
        <dbReference type="EMBL" id="AEG45319.1"/>
    </source>
</evidence>
<evidence type="ECO:0000313" key="5">
    <source>
        <dbReference type="Proteomes" id="UP000009236"/>
    </source>
</evidence>
<dbReference type="KEGG" id="iva:Isova_2616"/>
<dbReference type="Proteomes" id="UP000009236">
    <property type="component" value="Chromosome"/>
</dbReference>
<sequence length="270" mass="28176">MSTKNANMTKAQRREAARAEALALQQKQASRDRRNRIITFSVLGLAVVGLAVVIWMILQEGQKSAMEKVDAVPSTATHDGATGIPLGADGVAGAVNEGATEIGSYVDFLCPHCAEFEAANGEDLRTMLDDGDATLVMHPVAIVDPSSNGYSVRAAAAFVWVAENAPEQAFDYQQVLFENQPSGGSLTDQQLADLAEGVGVPADVAAGIGDGTAHDTYGEWVEAATDEVLADESLKNPESGGFGTPTVTIDGERWGGNWSTPGELLAAVTG</sequence>
<protein>
    <submittedName>
        <fullName evidence="4">DSBA oxidoreductase</fullName>
    </submittedName>
</protein>
<feature type="transmembrane region" description="Helical" evidence="2">
    <location>
        <begin position="37"/>
        <end position="58"/>
    </location>
</feature>
<dbReference type="eggNOG" id="COG1651">
    <property type="taxonomic scope" value="Bacteria"/>
</dbReference>
<reference evidence="4 5" key="1">
    <citation type="submission" date="2011-05" db="EMBL/GenBank/DDBJ databases">
        <title>Complete sequence of Isoptericola variabilis 225.</title>
        <authorList>
            <consortium name="US DOE Joint Genome Institute"/>
            <person name="Lucas S."/>
            <person name="Han J."/>
            <person name="Lapidus A."/>
            <person name="Cheng J.-F."/>
            <person name="Goodwin L."/>
            <person name="Pitluck S."/>
            <person name="Peters L."/>
            <person name="Mikhailova N."/>
            <person name="Zeytun A."/>
            <person name="Han C."/>
            <person name="Tapia R."/>
            <person name="Land M."/>
            <person name="Hauser L."/>
            <person name="Kyrpides N."/>
            <person name="Ivanova N."/>
            <person name="Pagani I."/>
            <person name="Siebers A."/>
            <person name="Allgaier M."/>
            <person name="Thelen M."/>
            <person name="Hugenholtz P."/>
            <person name="Gladden J."/>
            <person name="Woyke T."/>
        </authorList>
    </citation>
    <scope>NUCLEOTIDE SEQUENCE [LARGE SCALE GENOMIC DNA]</scope>
    <source>
        <strain evidence="5">225</strain>
    </source>
</reference>
<dbReference type="AlphaFoldDB" id="F6FTU8"/>
<keyword evidence="2" id="KW-1133">Transmembrane helix</keyword>
<keyword evidence="5" id="KW-1185">Reference proteome</keyword>
<organism evidence="5">
    <name type="scientific">Isoptericola variabilis (strain 225)</name>
    <dbReference type="NCBI Taxonomy" id="743718"/>
    <lineage>
        <taxon>Bacteria</taxon>
        <taxon>Bacillati</taxon>
        <taxon>Actinomycetota</taxon>
        <taxon>Actinomycetes</taxon>
        <taxon>Micrococcales</taxon>
        <taxon>Promicromonosporaceae</taxon>
        <taxon>Isoptericola</taxon>
    </lineage>
</organism>
<dbReference type="RefSeq" id="WP_013839710.1">
    <property type="nucleotide sequence ID" value="NC_015588.1"/>
</dbReference>
<dbReference type="Pfam" id="PF13462">
    <property type="entry name" value="Thioredoxin_4"/>
    <property type="match status" value="1"/>
</dbReference>
<dbReference type="CDD" id="cd02972">
    <property type="entry name" value="DsbA_family"/>
    <property type="match status" value="1"/>
</dbReference>
<dbReference type="EMBL" id="CP002810">
    <property type="protein sequence ID" value="AEG45319.1"/>
    <property type="molecule type" value="Genomic_DNA"/>
</dbReference>
<keyword evidence="2" id="KW-0812">Transmembrane</keyword>
<dbReference type="SUPFAM" id="SSF52833">
    <property type="entry name" value="Thioredoxin-like"/>
    <property type="match status" value="1"/>
</dbReference>
<dbReference type="Gene3D" id="3.40.30.10">
    <property type="entry name" value="Glutaredoxin"/>
    <property type="match status" value="1"/>
</dbReference>
<dbReference type="HOGENOM" id="CLU_000288_47_3_11"/>
<feature type="domain" description="Thioredoxin-like fold" evidence="3">
    <location>
        <begin position="101"/>
        <end position="257"/>
    </location>
</feature>
<dbReference type="STRING" id="743718.Isova_2616"/>
<accession>F6FTU8</accession>
<proteinExistence type="predicted"/>
<keyword evidence="2" id="KW-0472">Membrane</keyword>
<gene>
    <name evidence="4" type="ordered locus">Isova_2616</name>
</gene>
<evidence type="ECO:0000256" key="1">
    <source>
        <dbReference type="SAM" id="MobiDB-lite"/>
    </source>
</evidence>
<evidence type="ECO:0000256" key="2">
    <source>
        <dbReference type="SAM" id="Phobius"/>
    </source>
</evidence>
<dbReference type="InterPro" id="IPR012336">
    <property type="entry name" value="Thioredoxin-like_fold"/>
</dbReference>
<name>F6FTU8_ISOV2</name>
<evidence type="ECO:0000259" key="3">
    <source>
        <dbReference type="Pfam" id="PF13462"/>
    </source>
</evidence>
<dbReference type="InterPro" id="IPR036249">
    <property type="entry name" value="Thioredoxin-like_sf"/>
</dbReference>